<feature type="active site" description="Proton donor" evidence="10">
    <location>
        <position position="439"/>
    </location>
</feature>
<feature type="domain" description="Fibronectin type-III" evidence="13">
    <location>
        <begin position="734"/>
        <end position="825"/>
    </location>
</feature>
<dbReference type="SMART" id="SM00060">
    <property type="entry name" value="FN3"/>
    <property type="match status" value="1"/>
</dbReference>
<dbReference type="InterPro" id="IPR013783">
    <property type="entry name" value="Ig-like_fold"/>
</dbReference>
<dbReference type="GO" id="GO:0016798">
    <property type="term" value="F:hydrolase activity, acting on glycosyl bonds"/>
    <property type="evidence" value="ECO:0007669"/>
    <property type="project" value="UniProtKB-KW"/>
</dbReference>
<evidence type="ECO:0000313" key="15">
    <source>
        <dbReference type="Proteomes" id="UP000245697"/>
    </source>
</evidence>
<dbReference type="Gene3D" id="3.10.170.10">
    <property type="match status" value="1"/>
</dbReference>
<evidence type="ECO:0000256" key="6">
    <source>
        <dbReference type="ARBA" id="ARBA00022833"/>
    </source>
</evidence>
<keyword evidence="8" id="KW-0326">Glycosidase</keyword>
<dbReference type="GO" id="GO:0046872">
    <property type="term" value="F:metal ion binding"/>
    <property type="evidence" value="ECO:0007669"/>
    <property type="project" value="UniProtKB-KW"/>
</dbReference>
<dbReference type="CDD" id="cd00063">
    <property type="entry name" value="FN3"/>
    <property type="match status" value="1"/>
</dbReference>
<dbReference type="SUPFAM" id="SSF55486">
    <property type="entry name" value="Metalloproteases ('zincins'), catalytic domain"/>
    <property type="match status" value="1"/>
</dbReference>
<dbReference type="EMBL" id="QGGR01000009">
    <property type="protein sequence ID" value="PWK46585.1"/>
    <property type="molecule type" value="Genomic_DNA"/>
</dbReference>
<dbReference type="PANTHER" id="PTHR33794">
    <property type="entry name" value="BACILLOLYSIN"/>
    <property type="match status" value="1"/>
</dbReference>
<dbReference type="RefSeq" id="WP_146246383.1">
    <property type="nucleotide sequence ID" value="NZ_BONA01000052.1"/>
</dbReference>
<dbReference type="InterPro" id="IPR003961">
    <property type="entry name" value="FN3_dom"/>
</dbReference>
<evidence type="ECO:0000313" key="14">
    <source>
        <dbReference type="EMBL" id="PWK46585.1"/>
    </source>
</evidence>
<organism evidence="14 15">
    <name type="scientific">Actinoplanes xinjiangensis</name>
    <dbReference type="NCBI Taxonomy" id="512350"/>
    <lineage>
        <taxon>Bacteria</taxon>
        <taxon>Bacillati</taxon>
        <taxon>Actinomycetota</taxon>
        <taxon>Actinomycetes</taxon>
        <taxon>Micromonosporales</taxon>
        <taxon>Micromonosporaceae</taxon>
        <taxon>Actinoplanes</taxon>
    </lineage>
</organism>
<dbReference type="GO" id="GO:0006508">
    <property type="term" value="P:proteolysis"/>
    <property type="evidence" value="ECO:0007669"/>
    <property type="project" value="UniProtKB-KW"/>
</dbReference>
<sequence>MAARHHGALIALTATLALAGCGSAPAAPRESATPLGSTTPREGATPPVKAAPPAAPKIAPTAAIGAAKSEIRRNGKAVKSAPGEKYQAVDAVVDDGGEQHVRFQRTHEGLPVLGGDFVVHSTADGSFRSATVAQDQAIDIPATTKISRADAIETAGLTGRTETRKVVDALDGRPALAWEVTGHAKVVIVDATTGRVRLAYDTVHTAEKGTGHGLHAGEVELNTTRRADGTYALVDTERGGNTVRDALNDYYYSGIGKYAEFSDSDNAWGDGTRADRATAAVDALYGMAQTWDYLKDTFGRRGIGDDGKGVTAYVHHSTDQANAAWFGTSCACMTFGDGRATGAPFTALDVVAHEMAHGLTDHTANLVYRGESGALNEATSDIFGTLVEFYANNPVDPPDYLAGEQTRTREPALRRMDEPSLDGKSVSCWTPTAKDLDVHHSSGIGNKFFYNLAVGSGTSPWGQSTPCGDAGPVTGIGNDKAAQIWYRALTLYMVSNTDYAGARVGTLLAATDLHGQDSVEWSAVDAAWRAVGVDGSQPGWGTPEFGPIPDSVPTPRAGETVSYQLTARDPQRQEVTFSATGLPPGVSITPAGLISGAPTTRGEYRSSVTATDPDGNSTESSMRWVVKGPPLVDSAPADMIMQMGAITTVGIYHVTFTDAPDWQVDPTNSFKASVTGAPDGFNARIRSQAQGTFIAEVSGVVRTPGSGTAVVTGTDADGDQVTVSIPWEVRPAKTPSAPIGVQVTGGNGTALVTWDRPTPGIGKLLPEGYVVRVSPGAETRVGEDARSLTLTGLDSRRAYTVGVRATSKSGDGPEQTITLAPTGLPLSASPAAITYGQASTVSGRVLRDNTTPVAGATVIVEHRPAGKTTWSRFATVRTDSKGVWRATAKSATTSAIRARYTGSAGLWPATSAHAWISVRYTITAKASTTKPKANKKINVSGTAKPARGGVNVTLQYRKGTRWITITSTRTTATGAYTFSRAFKRGTWHLRTVISGGSYNTTSTSASVKIKVT</sequence>
<dbReference type="Gene3D" id="2.60.40.10">
    <property type="entry name" value="Immunoglobulins"/>
    <property type="match status" value="2"/>
</dbReference>
<keyword evidence="4 12" id="KW-0732">Signal</keyword>
<feature type="active site" evidence="10">
    <location>
        <position position="354"/>
    </location>
</feature>
<feature type="signal peptide" evidence="12">
    <location>
        <begin position="1"/>
        <end position="26"/>
    </location>
</feature>
<keyword evidence="15" id="KW-1185">Reference proteome</keyword>
<dbReference type="SUPFAM" id="SSF49464">
    <property type="entry name" value="Carboxypeptidase regulatory domain-like"/>
    <property type="match status" value="1"/>
</dbReference>
<dbReference type="Pfam" id="PF01447">
    <property type="entry name" value="Peptidase_M4"/>
    <property type="match status" value="1"/>
</dbReference>
<dbReference type="InterPro" id="IPR027268">
    <property type="entry name" value="Peptidase_M4/M1_CTD_sf"/>
</dbReference>
<keyword evidence="9" id="KW-0119">Carbohydrate metabolism</keyword>
<dbReference type="SUPFAM" id="SSF49265">
    <property type="entry name" value="Fibronectin type III"/>
    <property type="match status" value="1"/>
</dbReference>
<dbReference type="OrthoDB" id="345880at2"/>
<dbReference type="GO" id="GO:0000272">
    <property type="term" value="P:polysaccharide catabolic process"/>
    <property type="evidence" value="ECO:0007669"/>
    <property type="project" value="UniProtKB-KW"/>
</dbReference>
<evidence type="ECO:0000256" key="2">
    <source>
        <dbReference type="ARBA" id="ARBA00022670"/>
    </source>
</evidence>
<dbReference type="Pfam" id="PF07504">
    <property type="entry name" value="FTP"/>
    <property type="match status" value="1"/>
</dbReference>
<feature type="chain" id="PRO_5016268210" evidence="12">
    <location>
        <begin position="27"/>
        <end position="1012"/>
    </location>
</feature>
<dbReference type="PRINTS" id="PR00730">
    <property type="entry name" value="THERMOLYSIN"/>
</dbReference>
<keyword evidence="3" id="KW-0479">Metal-binding</keyword>
<evidence type="ECO:0000256" key="11">
    <source>
        <dbReference type="SAM" id="MobiDB-lite"/>
    </source>
</evidence>
<comment type="similarity">
    <text evidence="1">Belongs to the peptidase M4 family.</text>
</comment>
<feature type="compositionally biased region" description="Polar residues" evidence="11">
    <location>
        <begin position="606"/>
        <end position="621"/>
    </location>
</feature>
<dbReference type="Pfam" id="PF02868">
    <property type="entry name" value="Peptidase_M4_C"/>
    <property type="match status" value="1"/>
</dbReference>
<gene>
    <name evidence="14" type="ORF">BC793_109154</name>
</gene>
<accession>A0A316FEN1</accession>
<evidence type="ECO:0000256" key="4">
    <source>
        <dbReference type="ARBA" id="ARBA00022729"/>
    </source>
</evidence>
<evidence type="ECO:0000256" key="10">
    <source>
        <dbReference type="PIRSR" id="PIRSR623612-1"/>
    </source>
</evidence>
<evidence type="ECO:0000256" key="1">
    <source>
        <dbReference type="ARBA" id="ARBA00009388"/>
    </source>
</evidence>
<dbReference type="Gene3D" id="1.10.390.10">
    <property type="entry name" value="Neutral Protease Domain 2"/>
    <property type="match status" value="1"/>
</dbReference>
<dbReference type="InterPro" id="IPR036116">
    <property type="entry name" value="FN3_sf"/>
</dbReference>
<evidence type="ECO:0000256" key="9">
    <source>
        <dbReference type="ARBA" id="ARBA00023326"/>
    </source>
</evidence>
<name>A0A316FEN1_9ACTN</name>
<evidence type="ECO:0000256" key="12">
    <source>
        <dbReference type="SAM" id="SignalP"/>
    </source>
</evidence>
<comment type="caution">
    <text evidence="14">The sequence shown here is derived from an EMBL/GenBank/DDBJ whole genome shotgun (WGS) entry which is preliminary data.</text>
</comment>
<protein>
    <submittedName>
        <fullName evidence="14">Zn-dependent metalloprotease</fullName>
    </submittedName>
</protein>
<reference evidence="14 15" key="1">
    <citation type="submission" date="2018-05" db="EMBL/GenBank/DDBJ databases">
        <title>Genomic Encyclopedia of Archaeal and Bacterial Type Strains, Phase II (KMG-II): from individual species to whole genera.</title>
        <authorList>
            <person name="Goeker M."/>
        </authorList>
    </citation>
    <scope>NUCLEOTIDE SEQUENCE [LARGE SCALE GENOMIC DNA]</scope>
    <source>
        <strain evidence="14 15">DSM 45184</strain>
    </source>
</reference>
<dbReference type="InterPro" id="IPR013856">
    <property type="entry name" value="Peptidase_M4_domain"/>
</dbReference>
<proteinExistence type="inferred from homology"/>
<dbReference type="AlphaFoldDB" id="A0A316FEN1"/>
<dbReference type="GO" id="GO:0004222">
    <property type="term" value="F:metalloendopeptidase activity"/>
    <property type="evidence" value="ECO:0007669"/>
    <property type="project" value="InterPro"/>
</dbReference>
<evidence type="ECO:0000259" key="13">
    <source>
        <dbReference type="PROSITE" id="PS50853"/>
    </source>
</evidence>
<dbReference type="Proteomes" id="UP000245697">
    <property type="component" value="Unassembled WGS sequence"/>
</dbReference>
<evidence type="ECO:0000256" key="5">
    <source>
        <dbReference type="ARBA" id="ARBA00022801"/>
    </source>
</evidence>
<feature type="region of interest" description="Disordered" evidence="11">
    <location>
        <begin position="23"/>
        <end position="61"/>
    </location>
</feature>
<evidence type="ECO:0000256" key="3">
    <source>
        <dbReference type="ARBA" id="ARBA00022723"/>
    </source>
</evidence>
<dbReference type="Pfam" id="PF00041">
    <property type="entry name" value="fn3"/>
    <property type="match status" value="1"/>
</dbReference>
<feature type="region of interest" description="Disordered" evidence="11">
    <location>
        <begin position="597"/>
        <end position="622"/>
    </location>
</feature>
<dbReference type="CDD" id="cd09597">
    <property type="entry name" value="M4_TLP"/>
    <property type="match status" value="1"/>
</dbReference>
<dbReference type="PANTHER" id="PTHR33794:SF1">
    <property type="entry name" value="BACILLOLYSIN"/>
    <property type="match status" value="1"/>
</dbReference>
<dbReference type="InterPro" id="IPR023612">
    <property type="entry name" value="Peptidase_M4"/>
</dbReference>
<keyword evidence="2 14" id="KW-0645">Protease</keyword>
<dbReference type="PROSITE" id="PS51257">
    <property type="entry name" value="PROKAR_LIPOPROTEIN"/>
    <property type="match status" value="1"/>
</dbReference>
<keyword evidence="9" id="KW-0624">Polysaccharide degradation</keyword>
<keyword evidence="5" id="KW-0378">Hydrolase</keyword>
<keyword evidence="7 14" id="KW-0482">Metalloprotease</keyword>
<evidence type="ECO:0000256" key="8">
    <source>
        <dbReference type="ARBA" id="ARBA00023295"/>
    </source>
</evidence>
<keyword evidence="6" id="KW-0862">Zinc</keyword>
<dbReference type="PROSITE" id="PS50853">
    <property type="entry name" value="FN3"/>
    <property type="match status" value="1"/>
</dbReference>
<evidence type="ECO:0000256" key="7">
    <source>
        <dbReference type="ARBA" id="ARBA00023049"/>
    </source>
</evidence>
<dbReference type="InterPro" id="IPR001570">
    <property type="entry name" value="Peptidase_M4_C_domain"/>
</dbReference>
<dbReference type="InterPro" id="IPR050728">
    <property type="entry name" value="Zinc_Metalloprotease_M4"/>
</dbReference>
<dbReference type="InterPro" id="IPR011096">
    <property type="entry name" value="FTP_domain"/>
</dbReference>
<dbReference type="Gene3D" id="3.10.450.490">
    <property type="match status" value="1"/>
</dbReference>
<dbReference type="InterPro" id="IPR008969">
    <property type="entry name" value="CarboxyPept-like_regulatory"/>
</dbReference>